<evidence type="ECO:0000313" key="7">
    <source>
        <dbReference type="Proteomes" id="UP000038045"/>
    </source>
</evidence>
<keyword evidence="2 6" id="KW-0812">Transmembrane</keyword>
<evidence type="ECO:0000256" key="2">
    <source>
        <dbReference type="ARBA" id="ARBA00022692"/>
    </source>
</evidence>
<feature type="transmembrane region" description="Helical" evidence="6">
    <location>
        <begin position="140"/>
        <end position="159"/>
    </location>
</feature>
<feature type="region of interest" description="Disordered" evidence="5">
    <location>
        <begin position="1"/>
        <end position="43"/>
    </location>
</feature>
<evidence type="ECO:0000256" key="3">
    <source>
        <dbReference type="ARBA" id="ARBA00022989"/>
    </source>
</evidence>
<dbReference type="Pfam" id="PF01027">
    <property type="entry name" value="Bax1-I"/>
    <property type="match status" value="1"/>
</dbReference>
<feature type="transmembrane region" description="Helical" evidence="6">
    <location>
        <begin position="236"/>
        <end position="256"/>
    </location>
</feature>
<evidence type="ECO:0000256" key="4">
    <source>
        <dbReference type="ARBA" id="ARBA00023136"/>
    </source>
</evidence>
<evidence type="ECO:0000256" key="5">
    <source>
        <dbReference type="SAM" id="MobiDB-lite"/>
    </source>
</evidence>
<dbReference type="WBParaSite" id="PTRK_0000634800.1">
    <property type="protein sequence ID" value="PTRK_0000634800.1"/>
    <property type="gene ID" value="PTRK_0000634800"/>
</dbReference>
<evidence type="ECO:0000256" key="6">
    <source>
        <dbReference type="SAM" id="Phobius"/>
    </source>
</evidence>
<dbReference type="Proteomes" id="UP000038045">
    <property type="component" value="Unplaced"/>
</dbReference>
<evidence type="ECO:0000313" key="8">
    <source>
        <dbReference type="WBParaSite" id="PTRK_0000634800.1"/>
    </source>
</evidence>
<dbReference type="GO" id="GO:0016020">
    <property type="term" value="C:membrane"/>
    <property type="evidence" value="ECO:0007669"/>
    <property type="project" value="UniProtKB-SubCell"/>
</dbReference>
<sequence>MQQGSYSPRNQQQHSIPKNSPPIERNSPPYPPQQIPRYPEQHVLPYPDQNMASNHYRNVSPHKVKNALPYPNNDLPPSPVQDIPMDQPQYAYDNNHAPRINSVEDPGNPNETRLLIRDNQEELLAYYILKFENPLTRKLFISKVFAIVSVMLGIVATMVTCSYLPTVRNFLENEENNKLIIVSFIAALLAWIIILIMLTCIQCVRKSFPCNFVLLGLNALAIGVIITISTAYIKPFIVVVATLNTFVIVLVIALVARFSKIDVTGIGFIWKFTLFALVITVISSVILFFFGGISLVHNIITAILILITVIYLLIDLQLIMGGKRNAISPEEGVYASIILFTDIINLFLLILSLYK</sequence>
<dbReference type="AlphaFoldDB" id="A0A0N4ZF16"/>
<keyword evidence="4 6" id="KW-0472">Membrane</keyword>
<feature type="transmembrane region" description="Helical" evidence="6">
    <location>
        <begin position="212"/>
        <end position="230"/>
    </location>
</feature>
<dbReference type="InterPro" id="IPR006214">
    <property type="entry name" value="Bax_inhibitor_1-related"/>
</dbReference>
<dbReference type="PANTHER" id="PTHR23291:SF47">
    <property type="entry name" value="TRANSMEMBRANE BAX INHIBITOR MOTIF CONTAINING 7"/>
    <property type="match status" value="1"/>
</dbReference>
<organism evidence="7 8">
    <name type="scientific">Parastrongyloides trichosuri</name>
    <name type="common">Possum-specific nematode worm</name>
    <dbReference type="NCBI Taxonomy" id="131310"/>
    <lineage>
        <taxon>Eukaryota</taxon>
        <taxon>Metazoa</taxon>
        <taxon>Ecdysozoa</taxon>
        <taxon>Nematoda</taxon>
        <taxon>Chromadorea</taxon>
        <taxon>Rhabditida</taxon>
        <taxon>Tylenchina</taxon>
        <taxon>Panagrolaimomorpha</taxon>
        <taxon>Strongyloidoidea</taxon>
        <taxon>Strongyloididae</taxon>
        <taxon>Parastrongyloides</taxon>
    </lineage>
</organism>
<protein>
    <submittedName>
        <fullName evidence="8">Inhibitor of apoptosis-promoting Bax1-domain-containing protein</fullName>
    </submittedName>
</protein>
<dbReference type="PANTHER" id="PTHR23291">
    <property type="entry name" value="BAX INHIBITOR-RELATED"/>
    <property type="match status" value="1"/>
</dbReference>
<accession>A0A0N4ZF16</accession>
<feature type="transmembrane region" description="Helical" evidence="6">
    <location>
        <begin position="268"/>
        <end position="293"/>
    </location>
</feature>
<keyword evidence="7" id="KW-1185">Reference proteome</keyword>
<keyword evidence="3 6" id="KW-1133">Transmembrane helix</keyword>
<comment type="subcellular location">
    <subcellularLocation>
        <location evidence="1">Membrane</location>
        <topology evidence="1">Multi-pass membrane protein</topology>
    </subcellularLocation>
</comment>
<proteinExistence type="predicted"/>
<feature type="transmembrane region" description="Helical" evidence="6">
    <location>
        <begin position="179"/>
        <end position="200"/>
    </location>
</feature>
<feature type="transmembrane region" description="Helical" evidence="6">
    <location>
        <begin position="332"/>
        <end position="354"/>
    </location>
</feature>
<feature type="compositionally biased region" description="Polar residues" evidence="5">
    <location>
        <begin position="1"/>
        <end position="18"/>
    </location>
</feature>
<feature type="transmembrane region" description="Helical" evidence="6">
    <location>
        <begin position="299"/>
        <end position="320"/>
    </location>
</feature>
<evidence type="ECO:0000256" key="1">
    <source>
        <dbReference type="ARBA" id="ARBA00004141"/>
    </source>
</evidence>
<name>A0A0N4ZF16_PARTI</name>
<reference evidence="8" key="1">
    <citation type="submission" date="2017-02" db="UniProtKB">
        <authorList>
            <consortium name="WormBaseParasite"/>
        </authorList>
    </citation>
    <scope>IDENTIFICATION</scope>
</reference>